<evidence type="ECO:0000256" key="2">
    <source>
        <dbReference type="ARBA" id="ARBA00007218"/>
    </source>
</evidence>
<comment type="similarity">
    <text evidence="3">Belongs to the CCDC85 family.</text>
</comment>
<dbReference type="InterPro" id="IPR018797">
    <property type="entry name" value="FAM98"/>
</dbReference>
<evidence type="ECO:0000256" key="3">
    <source>
        <dbReference type="ARBA" id="ARBA00009052"/>
    </source>
</evidence>
<dbReference type="Pfam" id="PF10226">
    <property type="entry name" value="CCDC85"/>
    <property type="match status" value="1"/>
</dbReference>
<dbReference type="AlphaFoldDB" id="A0A4Y7NII0"/>
<comment type="subcellular location">
    <subcellularLocation>
        <location evidence="1">Cell junction</location>
        <location evidence="1">Adherens junction</location>
    </subcellularLocation>
</comment>
<organism evidence="8">
    <name type="scientific">Moina brachiata</name>
    <dbReference type="NCBI Taxonomy" id="675436"/>
    <lineage>
        <taxon>Eukaryota</taxon>
        <taxon>Metazoa</taxon>
        <taxon>Ecdysozoa</taxon>
        <taxon>Arthropoda</taxon>
        <taxon>Crustacea</taxon>
        <taxon>Branchiopoda</taxon>
        <taxon>Diplostraca</taxon>
        <taxon>Cladocera</taxon>
        <taxon>Anomopoda</taxon>
        <taxon>Moinidae</taxon>
        <taxon>Moina</taxon>
    </lineage>
</organism>
<reference evidence="8" key="1">
    <citation type="submission" date="2018-08" db="EMBL/GenBank/DDBJ databases">
        <authorList>
            <person name="Cornetti L."/>
        </authorList>
    </citation>
    <scope>NUCLEOTIDE SEQUENCE</scope>
    <source>
        <strain evidence="8">DE-FRO-2-1</strain>
    </source>
</reference>
<dbReference type="PANTHER" id="PTHR13546:SF15">
    <property type="entry name" value="CCDC85"/>
    <property type="match status" value="1"/>
</dbReference>
<evidence type="ECO:0000256" key="4">
    <source>
        <dbReference type="ARBA" id="ARBA00022949"/>
    </source>
</evidence>
<dbReference type="Pfam" id="PF10239">
    <property type="entry name" value="DUF2465"/>
    <property type="match status" value="1"/>
</dbReference>
<gene>
    <name evidence="8" type="primary">EOG090X06T3</name>
</gene>
<feature type="compositionally biased region" description="Low complexity" evidence="7">
    <location>
        <begin position="594"/>
        <end position="604"/>
    </location>
</feature>
<evidence type="ECO:0000256" key="6">
    <source>
        <dbReference type="SAM" id="Coils"/>
    </source>
</evidence>
<evidence type="ECO:0000256" key="1">
    <source>
        <dbReference type="ARBA" id="ARBA00004536"/>
    </source>
</evidence>
<accession>A0A4Y7NII0</accession>
<evidence type="ECO:0000313" key="8">
    <source>
        <dbReference type="EMBL" id="SVE93030.1"/>
    </source>
</evidence>
<feature type="coiled-coil region" evidence="6">
    <location>
        <begin position="426"/>
        <end position="460"/>
    </location>
</feature>
<dbReference type="InterPro" id="IPR019359">
    <property type="entry name" value="CCDC85"/>
</dbReference>
<feature type="region of interest" description="Disordered" evidence="7">
    <location>
        <begin position="473"/>
        <end position="536"/>
    </location>
</feature>
<feature type="region of interest" description="Disordered" evidence="7">
    <location>
        <begin position="584"/>
        <end position="615"/>
    </location>
</feature>
<keyword evidence="4" id="KW-0965">Cell junction</keyword>
<keyword evidence="5 6" id="KW-0175">Coiled coil</keyword>
<sequence length="716" mass="80839">MEADIVSSLSLLGCTIPFADASDLDKIIDPKNNGSLAEFSKIIQFLAEKLGSMSNVEERVNAIEKQTEEEMFCMELAGLLRELSCPYMTLMDGPIRSRLSSKDNRLKLLNFLISECQAAIMVNVHTQMEKKASYIETPIAEKLKTLLVSLGFSKPPEDITSVQFFSKVAAKIQEFLPKLPKGYPGPPLLKVGLTEEQWNRLQLLMGELTKDYKLRREMLLTRLDVTVLSFTWSANVKTKLDEMSSVFQPIRSELQAEPGVTIGSLLSAREEIGYTEKTSSASVREKTKTPLQRLLIGAVPDRGGRPTESRRPPPEMPGFVFRTAVELKIFRTLFERQWHEADDDLSFQMTEDELLMLSVPVLARKLVEAQNRITTQASEIKGLKSSFQRLQEDNQELRDLCCFLDDDRQKGRKLAREWQRFGRYTASVMRQEVASYQAKLKQLECRQQELARDNGELKELCIYLDEERSEIQQTPCPSCGATPSPPPIEPSLSGLPQQQQPVRDDGDGSSSSTNADEPNILPTRTPLSVNRPSTLNGMVHQRVIRTGSQDRLLDDQTQHRSVLAEQLLQYTRQLELRIMQLEEDRNNPSHSTRQPHQPQQVPQQRRPPQPPPYSAVHNQRAVELGIRSEDASFNVEEDSLAPSRPEAVTRALRVLQVRELLEPSSLSGVHTELADEEVDRLGQQAHDGEALGDGERALVHAMCNVVWRKLEEAPSL</sequence>
<evidence type="ECO:0000256" key="7">
    <source>
        <dbReference type="SAM" id="MobiDB-lite"/>
    </source>
</evidence>
<protein>
    <submittedName>
        <fullName evidence="8">EOG090X06T3</fullName>
    </submittedName>
</protein>
<feature type="compositionally biased region" description="Polar residues" evidence="7">
    <location>
        <begin position="525"/>
        <end position="536"/>
    </location>
</feature>
<comment type="similarity">
    <text evidence="2">Belongs to the FAM98 family.</text>
</comment>
<name>A0A4Y7NII0_9CRUS</name>
<proteinExistence type="evidence at transcript level"/>
<dbReference type="EMBL" id="LR023411">
    <property type="protein sequence ID" value="SVE93030.1"/>
    <property type="molecule type" value="mRNA"/>
</dbReference>
<dbReference type="PANTHER" id="PTHR13546">
    <property type="entry name" value="RE60986P"/>
    <property type="match status" value="1"/>
</dbReference>
<dbReference type="GO" id="GO:0005912">
    <property type="term" value="C:adherens junction"/>
    <property type="evidence" value="ECO:0007669"/>
    <property type="project" value="UniProtKB-SubCell"/>
</dbReference>
<evidence type="ECO:0000256" key="5">
    <source>
        <dbReference type="ARBA" id="ARBA00023054"/>
    </source>
</evidence>